<reference evidence="7" key="1">
    <citation type="submission" date="2023-03" db="EMBL/GenBank/DDBJ databases">
        <title>Andean soil-derived lignocellulolytic bacterial consortium as a source of novel taxa and putative plastic-active enzymes.</title>
        <authorList>
            <person name="Diaz-Garcia L."/>
            <person name="Chuvochina M."/>
            <person name="Feuerriegel G."/>
            <person name="Bunk B."/>
            <person name="Sproer C."/>
            <person name="Streit W.R."/>
            <person name="Rodriguez L.M."/>
            <person name="Overmann J."/>
            <person name="Jimenez D.J."/>
        </authorList>
    </citation>
    <scope>NUCLEOTIDE SEQUENCE</scope>
    <source>
        <strain evidence="7">MAG 26</strain>
    </source>
</reference>
<dbReference type="Pfam" id="PF02668">
    <property type="entry name" value="TauD"/>
    <property type="match status" value="1"/>
</dbReference>
<dbReference type="InterPro" id="IPR003819">
    <property type="entry name" value="TauD/TfdA-like"/>
</dbReference>
<dbReference type="Proteomes" id="UP001218362">
    <property type="component" value="Chromosome"/>
</dbReference>
<evidence type="ECO:0000313" key="8">
    <source>
        <dbReference type="Proteomes" id="UP001218362"/>
    </source>
</evidence>
<comment type="similarity">
    <text evidence="1">Belongs to the TfdA dioxygenase family.</text>
</comment>
<dbReference type="Gene3D" id="3.60.130.10">
    <property type="entry name" value="Clavaminate synthase-like"/>
    <property type="match status" value="1"/>
</dbReference>
<evidence type="ECO:0000259" key="6">
    <source>
        <dbReference type="Pfam" id="PF02668"/>
    </source>
</evidence>
<dbReference type="GO" id="GO:0046872">
    <property type="term" value="F:metal ion binding"/>
    <property type="evidence" value="ECO:0007669"/>
    <property type="project" value="UniProtKB-KW"/>
</dbReference>
<sequence>MSITVRPITARFGAEVSGVDISLPLDAATARKIVDIQNRWGVTVWRDTGLDDAGHVAFTRIFGDVIHAPPHKEGPRFSQPELFDASNIDRQGNILNDEKRRITNRGNRLWHIDSSFMAVRAAQSLLLCHEAPPHSAPTWFADARSAYDDLPQTMKDRIEGLQARHCYFWSRRKAGYPYTEKEIDGFQHATHPLVNIHPGSGRKALYIGAHARDIVGMERDEGRELLDELTAWATQPQYILSIEYSAGDMTIWDNLCSLHRAGDFDETLYRRDMRRTTIRDPRSPGAPGDVVQDMFRPAKECTG</sequence>
<protein>
    <submittedName>
        <fullName evidence="7">TauD/TfdA family dioxygenase</fullName>
    </submittedName>
</protein>
<evidence type="ECO:0000256" key="2">
    <source>
        <dbReference type="ARBA" id="ARBA00022723"/>
    </source>
</evidence>
<keyword evidence="5" id="KW-0408">Iron</keyword>
<proteinExistence type="inferred from homology"/>
<dbReference type="EMBL" id="CP119316">
    <property type="protein sequence ID" value="WEK45325.1"/>
    <property type="molecule type" value="Genomic_DNA"/>
</dbReference>
<dbReference type="SUPFAM" id="SSF51197">
    <property type="entry name" value="Clavaminate synthase-like"/>
    <property type="match status" value="1"/>
</dbReference>
<feature type="domain" description="TauD/TfdA-like" evidence="6">
    <location>
        <begin position="5"/>
        <end position="277"/>
    </location>
</feature>
<evidence type="ECO:0000256" key="3">
    <source>
        <dbReference type="ARBA" id="ARBA00022964"/>
    </source>
</evidence>
<evidence type="ECO:0000256" key="5">
    <source>
        <dbReference type="ARBA" id="ARBA00023004"/>
    </source>
</evidence>
<organism evidence="7 8">
    <name type="scientific">Candidatus Andeanibacterium colombiense</name>
    <dbReference type="NCBI Taxonomy" id="3121345"/>
    <lineage>
        <taxon>Bacteria</taxon>
        <taxon>Pseudomonadati</taxon>
        <taxon>Pseudomonadota</taxon>
        <taxon>Alphaproteobacteria</taxon>
        <taxon>Sphingomonadales</taxon>
        <taxon>Sphingomonadaceae</taxon>
        <taxon>Candidatus Andeanibacterium</taxon>
    </lineage>
</organism>
<accession>A0AAJ6BNG6</accession>
<name>A0AAJ6BNG6_9SPHN</name>
<dbReference type="GO" id="GO:0016706">
    <property type="term" value="F:2-oxoglutarate-dependent dioxygenase activity"/>
    <property type="evidence" value="ECO:0007669"/>
    <property type="project" value="UniProtKB-ARBA"/>
</dbReference>
<dbReference type="InterPro" id="IPR051178">
    <property type="entry name" value="TfdA_dioxygenase"/>
</dbReference>
<evidence type="ECO:0000313" key="7">
    <source>
        <dbReference type="EMBL" id="WEK45325.1"/>
    </source>
</evidence>
<gene>
    <name evidence="7" type="ORF">P0Y56_09780</name>
</gene>
<keyword evidence="4" id="KW-0560">Oxidoreductase</keyword>
<dbReference type="InterPro" id="IPR042098">
    <property type="entry name" value="TauD-like_sf"/>
</dbReference>
<dbReference type="KEGG" id="acob:P0Y56_09780"/>
<dbReference type="PANTHER" id="PTHR43779:SF3">
    <property type="entry name" value="(3R)-3-[(CARBOXYMETHYL)AMINO]FATTY ACID OXYGENASE_DECARBOXYLASE"/>
    <property type="match status" value="1"/>
</dbReference>
<evidence type="ECO:0000256" key="1">
    <source>
        <dbReference type="ARBA" id="ARBA00005896"/>
    </source>
</evidence>
<dbReference type="AlphaFoldDB" id="A0AAJ6BNG6"/>
<keyword evidence="2" id="KW-0479">Metal-binding</keyword>
<evidence type="ECO:0000256" key="4">
    <source>
        <dbReference type="ARBA" id="ARBA00023002"/>
    </source>
</evidence>
<dbReference type="PANTHER" id="PTHR43779">
    <property type="entry name" value="DIOXYGENASE RV0097-RELATED"/>
    <property type="match status" value="1"/>
</dbReference>
<keyword evidence="3 7" id="KW-0223">Dioxygenase</keyword>